<gene>
    <name evidence="1" type="ORF">Harvfovirus2_39</name>
</gene>
<dbReference type="EMBL" id="MK072244">
    <property type="protein sequence ID" value="AYV80509.1"/>
    <property type="molecule type" value="Genomic_DNA"/>
</dbReference>
<sequence>MKGTKYIVDMINSKTTEILNKYFGPNGIITIARKNSQKCHCQSDCDCDCESDKDNECGISERKVVNITQEKIDNGTYFVCEDNVTINICEDLNITSRGKKYAAGVINIMGHNNKVDFLNHKIVADGKIALGIVTGAPNIVTKKFQLTGDGIISGFYYSAVFASGVDSFIFQNTTVTENTATDLYNEQGMLVPTSFVNCTDYVTTRVKITKTVSLATGQQIIVSPMLYLNSYGTVDGLKVFDTTSTVGSALGFVCENLVGDLPSVSISNFEIRGVTATNMTIGVGLLTGAGITGYSPTMDKLNVMNINTTLKDNAAYGIALSGIVNGSITNSKVMMVTNKITGGLMNPTLASSLYAGASSGNFNVDAKEINSTPVT</sequence>
<accession>A0A3G5A4V9</accession>
<reference evidence="1" key="1">
    <citation type="submission" date="2018-10" db="EMBL/GenBank/DDBJ databases">
        <title>Hidden diversity of soil giant viruses.</title>
        <authorList>
            <person name="Schulz F."/>
            <person name="Alteio L."/>
            <person name="Goudeau D."/>
            <person name="Ryan E.M."/>
            <person name="Malmstrom R.R."/>
            <person name="Blanchard J."/>
            <person name="Woyke T."/>
        </authorList>
    </citation>
    <scope>NUCLEOTIDE SEQUENCE</scope>
    <source>
        <strain evidence="1">HAV1</strain>
    </source>
</reference>
<proteinExistence type="predicted"/>
<protein>
    <submittedName>
        <fullName evidence="1">Uncharacterized protein</fullName>
    </submittedName>
</protein>
<name>A0A3G5A4V9_9VIRU</name>
<organism evidence="1">
    <name type="scientific">Harvfovirus sp</name>
    <dbReference type="NCBI Taxonomy" id="2487768"/>
    <lineage>
        <taxon>Viruses</taxon>
        <taxon>Varidnaviria</taxon>
        <taxon>Bamfordvirae</taxon>
        <taxon>Nucleocytoviricota</taxon>
        <taxon>Megaviricetes</taxon>
        <taxon>Imitervirales</taxon>
        <taxon>Mimiviridae</taxon>
        <taxon>Klosneuvirinae</taxon>
    </lineage>
</organism>
<evidence type="ECO:0000313" key="1">
    <source>
        <dbReference type="EMBL" id="AYV80509.1"/>
    </source>
</evidence>